<dbReference type="Gene3D" id="2.40.10.120">
    <property type="match status" value="1"/>
</dbReference>
<protein>
    <submittedName>
        <fullName evidence="1">Acetamidase</fullName>
    </submittedName>
</protein>
<evidence type="ECO:0000313" key="1">
    <source>
        <dbReference type="EMBL" id="TVX92065.1"/>
    </source>
</evidence>
<dbReference type="PANTHER" id="PTHR31891">
    <property type="entry name" value="FORMAMIDASE C869.04-RELATED"/>
    <property type="match status" value="1"/>
</dbReference>
<dbReference type="RefSeq" id="WP_144987160.1">
    <property type="nucleotide sequence ID" value="NZ_VNJK01000001.1"/>
</dbReference>
<dbReference type="SUPFAM" id="SSF141130">
    <property type="entry name" value="Acetamidase/Formamidase-like"/>
    <property type="match status" value="1"/>
</dbReference>
<dbReference type="PANTHER" id="PTHR31891:SF1">
    <property type="entry name" value="FORMAMIDASE C869.04-RELATED"/>
    <property type="match status" value="1"/>
</dbReference>
<proteinExistence type="predicted"/>
<gene>
    <name evidence="1" type="ORF">FPZ44_02740</name>
</gene>
<keyword evidence="2" id="KW-1185">Reference proteome</keyword>
<dbReference type="OrthoDB" id="9811740at2"/>
<dbReference type="AlphaFoldDB" id="A0A559IWQ5"/>
<dbReference type="GO" id="GO:0016811">
    <property type="term" value="F:hydrolase activity, acting on carbon-nitrogen (but not peptide) bonds, in linear amides"/>
    <property type="evidence" value="ECO:0007669"/>
    <property type="project" value="InterPro"/>
</dbReference>
<organism evidence="1 2">
    <name type="scientific">Paenibacillus agilis</name>
    <dbReference type="NCBI Taxonomy" id="3020863"/>
    <lineage>
        <taxon>Bacteria</taxon>
        <taxon>Bacillati</taxon>
        <taxon>Bacillota</taxon>
        <taxon>Bacilli</taxon>
        <taxon>Bacillales</taxon>
        <taxon>Paenibacillaceae</taxon>
        <taxon>Paenibacillus</taxon>
    </lineage>
</organism>
<sequence>MSIASYIKHTIEFNEQNSAYILDIDKSPVIYANHGDHILVETMNAFSQETNTGEELNQVIDKGYHHPFTGPIYINNVQPGMTVAVKIENIELSAFGYTCISRSSGVLKGVFQGRNYKKIFLKSGMIDYESINLQTIPSLGGIGLADPAGTRNGATCPHGGNLDFRHMVAGSVVYLPAAVEGGLLYMGDLHARQGDGELSGIALEASGQVHISLSVLSQHIPCPIIYSSDHILIAGYGDTFEDAANMAVSMAVSIVAHAKQLQEVDAYILLGFSAHLVIGHYTGRIKSAAVRIPHEVLKIEDIFGLESVK</sequence>
<dbReference type="Gene3D" id="3.10.28.20">
    <property type="entry name" value="Acetamidase/Formamidase-like domains"/>
    <property type="match status" value="1"/>
</dbReference>
<name>A0A559IWQ5_9BACL</name>
<dbReference type="EMBL" id="VNJK01000001">
    <property type="protein sequence ID" value="TVX92065.1"/>
    <property type="molecule type" value="Genomic_DNA"/>
</dbReference>
<accession>A0A559IWQ5</accession>
<reference evidence="1 2" key="1">
    <citation type="submission" date="2019-07" db="EMBL/GenBank/DDBJ databases">
        <authorList>
            <person name="Kim J."/>
        </authorList>
    </citation>
    <scope>NUCLEOTIDE SEQUENCE [LARGE SCALE GENOMIC DNA]</scope>
    <source>
        <strain evidence="1 2">N4</strain>
    </source>
</reference>
<evidence type="ECO:0000313" key="2">
    <source>
        <dbReference type="Proteomes" id="UP000318102"/>
    </source>
</evidence>
<dbReference type="Gene3D" id="2.60.120.580">
    <property type="entry name" value="Acetamidase/Formamidase-like domains"/>
    <property type="match status" value="1"/>
</dbReference>
<dbReference type="Proteomes" id="UP000318102">
    <property type="component" value="Unassembled WGS sequence"/>
</dbReference>
<comment type="caution">
    <text evidence="1">The sequence shown here is derived from an EMBL/GenBank/DDBJ whole genome shotgun (WGS) entry which is preliminary data.</text>
</comment>
<dbReference type="Pfam" id="PF03069">
    <property type="entry name" value="FmdA_AmdA"/>
    <property type="match status" value="2"/>
</dbReference>
<dbReference type="InterPro" id="IPR004304">
    <property type="entry name" value="FmdA_AmdA"/>
</dbReference>